<dbReference type="Pfam" id="PF02653">
    <property type="entry name" value="BPD_transp_2"/>
    <property type="match status" value="1"/>
</dbReference>
<comment type="subcellular location">
    <subcellularLocation>
        <location evidence="1">Cell inner membrane</location>
        <topology evidence="1">Multi-pass membrane protein</topology>
    </subcellularLocation>
</comment>
<dbReference type="InterPro" id="IPR001851">
    <property type="entry name" value="ABC_transp_permease"/>
</dbReference>
<feature type="transmembrane region" description="Helical" evidence="7">
    <location>
        <begin position="298"/>
        <end position="315"/>
    </location>
</feature>
<feature type="transmembrane region" description="Helical" evidence="7">
    <location>
        <begin position="70"/>
        <end position="87"/>
    </location>
</feature>
<name>A0A2T3LCS1_9GAMM</name>
<evidence type="ECO:0000256" key="4">
    <source>
        <dbReference type="ARBA" id="ARBA00022692"/>
    </source>
</evidence>
<evidence type="ECO:0000256" key="2">
    <source>
        <dbReference type="ARBA" id="ARBA00007942"/>
    </source>
</evidence>
<organism evidence="8 9">
    <name type="scientific">Photobacterium indicum</name>
    <dbReference type="NCBI Taxonomy" id="81447"/>
    <lineage>
        <taxon>Bacteria</taxon>
        <taxon>Pseudomonadati</taxon>
        <taxon>Pseudomonadota</taxon>
        <taxon>Gammaproteobacteria</taxon>
        <taxon>Vibrionales</taxon>
        <taxon>Vibrionaceae</taxon>
        <taxon>Photobacterium</taxon>
    </lineage>
</organism>
<dbReference type="EMBL" id="PYOC01000001">
    <property type="protein sequence ID" value="PSV49174.1"/>
    <property type="molecule type" value="Genomic_DNA"/>
</dbReference>
<dbReference type="GO" id="GO:0005886">
    <property type="term" value="C:plasma membrane"/>
    <property type="evidence" value="ECO:0007669"/>
    <property type="project" value="UniProtKB-SubCell"/>
</dbReference>
<evidence type="ECO:0000256" key="1">
    <source>
        <dbReference type="ARBA" id="ARBA00004429"/>
    </source>
</evidence>
<keyword evidence="9" id="KW-1185">Reference proteome</keyword>
<comment type="caution">
    <text evidence="8">The sequence shown here is derived from an EMBL/GenBank/DDBJ whole genome shotgun (WGS) entry which is preliminary data.</text>
</comment>
<feature type="transmembrane region" description="Helical" evidence="7">
    <location>
        <begin position="39"/>
        <end position="63"/>
    </location>
</feature>
<feature type="transmembrane region" description="Helical" evidence="7">
    <location>
        <begin position="215"/>
        <end position="234"/>
    </location>
</feature>
<dbReference type="PANTHER" id="PTHR32196">
    <property type="entry name" value="ABC TRANSPORTER PERMEASE PROTEIN YPHD-RELATED-RELATED"/>
    <property type="match status" value="1"/>
</dbReference>
<evidence type="ECO:0000256" key="6">
    <source>
        <dbReference type="ARBA" id="ARBA00023136"/>
    </source>
</evidence>
<gene>
    <name evidence="8" type="ORF">C9J47_00965</name>
</gene>
<feature type="transmembrane region" description="Helical" evidence="7">
    <location>
        <begin position="93"/>
        <end position="116"/>
    </location>
</feature>
<feature type="transmembrane region" description="Helical" evidence="7">
    <location>
        <begin position="272"/>
        <end position="292"/>
    </location>
</feature>
<feature type="transmembrane region" description="Helical" evidence="7">
    <location>
        <begin position="246"/>
        <end position="265"/>
    </location>
</feature>
<dbReference type="RefSeq" id="WP_107251836.1">
    <property type="nucleotide sequence ID" value="NZ_PYOC01000001.1"/>
</dbReference>
<dbReference type="CDD" id="cd06579">
    <property type="entry name" value="TM_PBP1_transp_AraH_like"/>
    <property type="match status" value="1"/>
</dbReference>
<proteinExistence type="inferred from homology"/>
<feature type="transmembrane region" description="Helical" evidence="7">
    <location>
        <begin position="128"/>
        <end position="146"/>
    </location>
</feature>
<keyword evidence="3" id="KW-1003">Cell membrane</keyword>
<keyword evidence="6 7" id="KW-0472">Membrane</keyword>
<evidence type="ECO:0000313" key="9">
    <source>
        <dbReference type="Proteomes" id="UP000241803"/>
    </source>
</evidence>
<evidence type="ECO:0000256" key="5">
    <source>
        <dbReference type="ARBA" id="ARBA00022989"/>
    </source>
</evidence>
<keyword evidence="5 7" id="KW-1133">Transmembrane helix</keyword>
<sequence>MNSFIITRHRVPSLTALILVALWALFTVCSPETFLHGRIYTAFMSTIPFTAMLAFALTLLIVAREIDMSFPAVVALGGFVFSAIFQATNSTLLALGCAIAAGLACGILNGILVVYFRIPSIIATIGTQFFLGGLTTVLADGLALSIPQIRDSWIHTLMVGRIAEVIPAQMLWALLVIFLLWLLLSHHVFGDNVNFIGDNPTAAQVMGVPVEQTRLLLFMLMGAMSAFVGVFVSLEMSSWWPNQGQGYMLLVFASVFIGGTSVLGGRGTLMGTLFGACIIGILEAGIISAGLAGFWTRLIYGVTILVSLMVHSMLLKQHIGSWRRLLFNKV</sequence>
<evidence type="ECO:0000313" key="8">
    <source>
        <dbReference type="EMBL" id="PSV49174.1"/>
    </source>
</evidence>
<protein>
    <submittedName>
        <fullName evidence="8">Sugar ABC transporter permease</fullName>
    </submittedName>
</protein>
<dbReference type="PANTHER" id="PTHR32196:SF63">
    <property type="entry name" value="INNER MEMBRANE ABC TRANSPORTER PERMEASE PROTEIN YJFF"/>
    <property type="match status" value="1"/>
</dbReference>
<accession>A0A2T3LCS1</accession>
<reference evidence="8 9" key="1">
    <citation type="submission" date="2018-03" db="EMBL/GenBank/DDBJ databases">
        <title>Whole genome sequencing of Histamine producing bacteria.</title>
        <authorList>
            <person name="Butler K."/>
        </authorList>
    </citation>
    <scope>NUCLEOTIDE SEQUENCE [LARGE SCALE GENOMIC DNA]</scope>
    <source>
        <strain evidence="8 9">ATCC 19614</strain>
    </source>
</reference>
<evidence type="ECO:0000256" key="3">
    <source>
        <dbReference type="ARBA" id="ARBA00022475"/>
    </source>
</evidence>
<dbReference type="Proteomes" id="UP000241803">
    <property type="component" value="Unassembled WGS sequence"/>
</dbReference>
<keyword evidence="4 7" id="KW-0812">Transmembrane</keyword>
<evidence type="ECO:0000256" key="7">
    <source>
        <dbReference type="SAM" id="Phobius"/>
    </source>
</evidence>
<dbReference type="AlphaFoldDB" id="A0A2T3LCS1"/>
<feature type="transmembrane region" description="Helical" evidence="7">
    <location>
        <begin position="166"/>
        <end position="184"/>
    </location>
</feature>
<comment type="similarity">
    <text evidence="2">Belongs to the binding-protein-dependent transport system permease family. AraH/RbsC subfamily.</text>
</comment>
<dbReference type="GO" id="GO:0022857">
    <property type="term" value="F:transmembrane transporter activity"/>
    <property type="evidence" value="ECO:0007669"/>
    <property type="project" value="InterPro"/>
</dbReference>